<name>A0A1M7UCM4_9ACTN</name>
<accession>A0A1M7UCM4</accession>
<dbReference type="EMBL" id="FRDM01000015">
    <property type="protein sequence ID" value="SHN80743.1"/>
    <property type="molecule type" value="Genomic_DNA"/>
</dbReference>
<dbReference type="Pfam" id="PF08713">
    <property type="entry name" value="DNA_alkylation"/>
    <property type="match status" value="1"/>
</dbReference>
<sequence>MTDTSRGRTRPEVGAAAVIRTELAQLADPERAAGMARYFQARPGGYGEGDRFLGIAVPPQRRIARRHAAATTPAGVEELLGSPWHEERLTAMFVLVHRFERADDDERDRIVELYLARRNRVDNWDLVDASAPYLLGPWLLLRDRADDWALLDELAASASVWDRRIAVMATFAGVRAGRPETTLRLADRLLTDPAELVQKAVGWMLREVANRDRACAEAFLGPRYRRMPRTMLRYAIERLPADRRRDYLAGRV</sequence>
<evidence type="ECO:0000313" key="1">
    <source>
        <dbReference type="EMBL" id="SHN80743.1"/>
    </source>
</evidence>
<dbReference type="SUPFAM" id="SSF48371">
    <property type="entry name" value="ARM repeat"/>
    <property type="match status" value="1"/>
</dbReference>
<dbReference type="PANTHER" id="PTHR34070">
    <property type="entry name" value="ARMADILLO-TYPE FOLD"/>
    <property type="match status" value="1"/>
</dbReference>
<protein>
    <submittedName>
        <fullName evidence="1">3-methyladenine DNA glycosylase AlkD</fullName>
    </submittedName>
</protein>
<dbReference type="CDD" id="cd06561">
    <property type="entry name" value="AlkD_like"/>
    <property type="match status" value="1"/>
</dbReference>
<dbReference type="RefSeq" id="WP_083606348.1">
    <property type="nucleotide sequence ID" value="NZ_FRDM01000015.1"/>
</dbReference>
<reference evidence="1 2" key="1">
    <citation type="submission" date="2016-12" db="EMBL/GenBank/DDBJ databases">
        <authorList>
            <person name="Song W.-J."/>
            <person name="Kurnit D.M."/>
        </authorList>
    </citation>
    <scope>NUCLEOTIDE SEQUENCE [LARGE SCALE GENOMIC DNA]</scope>
    <source>
        <strain evidence="1 2">DSM 43162</strain>
    </source>
</reference>
<dbReference type="InterPro" id="IPR016024">
    <property type="entry name" value="ARM-type_fold"/>
</dbReference>
<gene>
    <name evidence="1" type="ORF">SAMN05660350_02982</name>
</gene>
<organism evidence="1 2">
    <name type="scientific">Geodermatophilus obscurus</name>
    <dbReference type="NCBI Taxonomy" id="1861"/>
    <lineage>
        <taxon>Bacteria</taxon>
        <taxon>Bacillati</taxon>
        <taxon>Actinomycetota</taxon>
        <taxon>Actinomycetes</taxon>
        <taxon>Geodermatophilales</taxon>
        <taxon>Geodermatophilaceae</taxon>
        <taxon>Geodermatophilus</taxon>
    </lineage>
</organism>
<proteinExistence type="predicted"/>
<dbReference type="Proteomes" id="UP000184428">
    <property type="component" value="Unassembled WGS sequence"/>
</dbReference>
<evidence type="ECO:0000313" key="2">
    <source>
        <dbReference type="Proteomes" id="UP000184428"/>
    </source>
</evidence>
<dbReference type="Gene3D" id="1.25.10.90">
    <property type="match status" value="1"/>
</dbReference>
<dbReference type="InterPro" id="IPR014825">
    <property type="entry name" value="DNA_alkylation"/>
</dbReference>
<dbReference type="AlphaFoldDB" id="A0A1M7UCM4"/>
<dbReference type="PANTHER" id="PTHR34070:SF1">
    <property type="entry name" value="DNA ALKYLATION REPAIR PROTEIN"/>
    <property type="match status" value="1"/>
</dbReference>
<dbReference type="OrthoDB" id="9775346at2"/>